<evidence type="ECO:0000256" key="1">
    <source>
        <dbReference type="SAM" id="MobiDB-lite"/>
    </source>
</evidence>
<name>A0AA40EFA5_9PEZI</name>
<feature type="region of interest" description="Disordered" evidence="1">
    <location>
        <begin position="355"/>
        <end position="394"/>
    </location>
</feature>
<evidence type="ECO:0000313" key="3">
    <source>
        <dbReference type="Proteomes" id="UP001172159"/>
    </source>
</evidence>
<reference evidence="2" key="1">
    <citation type="submission" date="2023-06" db="EMBL/GenBank/DDBJ databases">
        <title>Genome-scale phylogeny and comparative genomics of the fungal order Sordariales.</title>
        <authorList>
            <consortium name="Lawrence Berkeley National Laboratory"/>
            <person name="Hensen N."/>
            <person name="Bonometti L."/>
            <person name="Westerberg I."/>
            <person name="Brannstrom I.O."/>
            <person name="Guillou S."/>
            <person name="Cros-Aarteil S."/>
            <person name="Calhoun S."/>
            <person name="Haridas S."/>
            <person name="Kuo A."/>
            <person name="Mondo S."/>
            <person name="Pangilinan J."/>
            <person name="Riley R."/>
            <person name="Labutti K."/>
            <person name="Andreopoulos B."/>
            <person name="Lipzen A."/>
            <person name="Chen C."/>
            <person name="Yanf M."/>
            <person name="Daum C."/>
            <person name="Ng V."/>
            <person name="Clum A."/>
            <person name="Steindorff A."/>
            <person name="Ohm R."/>
            <person name="Martin F."/>
            <person name="Silar P."/>
            <person name="Natvig D."/>
            <person name="Lalanne C."/>
            <person name="Gautier V."/>
            <person name="Ament-Velasquez S.L."/>
            <person name="Kruys A."/>
            <person name="Hutchinson M.I."/>
            <person name="Powell A.J."/>
            <person name="Barry K."/>
            <person name="Miller A.N."/>
            <person name="Grigoriev I.V."/>
            <person name="Debuchy R."/>
            <person name="Gladieux P."/>
            <person name="Thoren M.H."/>
            <person name="Johannesson H."/>
        </authorList>
    </citation>
    <scope>NUCLEOTIDE SEQUENCE</scope>
    <source>
        <strain evidence="2">CBS 540.89</strain>
    </source>
</reference>
<dbReference type="EMBL" id="JAUKTV010000004">
    <property type="protein sequence ID" value="KAK0739399.1"/>
    <property type="molecule type" value="Genomic_DNA"/>
</dbReference>
<sequence>MKSTPQDHPPSYEASPKSSQHPASCNYTPSTAQEDRGAGMNHDLERVHSWPSASLARTSKDTVPRQLPDTPFSVSIDSDESTPEEAQRIYLKVLSSGLSALTLNPEPSLSSNSRAIVDEGLLYPLIETDSSTTCAGHNAPPFKPHQFGNSNRPAGISTAENDSQPPSSKTDAANRTGATTRTRRKPNASDDQQEEEEDDTSDGDDRAPPNARKAMSSSKRPMACPYRKRDAKRFSFHTHPKCTEGFANITAVKQHVKKKHMLSDSELASQDHQNFENGITPDFERILAARKPTRVNTWEKLWIVLFNEETDIPSPDHEPCHILESSEAAELMKQLDATDDAINHVMSTYLTSRDPEANMTESRKRKRHGKQKAELINTSGQTNVSKGPSANPIAHSANLRQGLLLPTPLATSVLPHQGKRQDL</sequence>
<dbReference type="PANTHER" id="PTHR38166:SF1">
    <property type="entry name" value="C2H2-TYPE DOMAIN-CONTAINING PROTEIN"/>
    <property type="match status" value="1"/>
</dbReference>
<feature type="compositionally biased region" description="Polar residues" evidence="1">
    <location>
        <begin position="16"/>
        <end position="32"/>
    </location>
</feature>
<feature type="compositionally biased region" description="Polar residues" evidence="1">
    <location>
        <begin position="147"/>
        <end position="171"/>
    </location>
</feature>
<feature type="compositionally biased region" description="Polar residues" evidence="1">
    <location>
        <begin position="376"/>
        <end position="388"/>
    </location>
</feature>
<keyword evidence="3" id="KW-1185">Reference proteome</keyword>
<dbReference type="Proteomes" id="UP001172159">
    <property type="component" value="Unassembled WGS sequence"/>
</dbReference>
<feature type="region of interest" description="Disordered" evidence="1">
    <location>
        <begin position="134"/>
        <end position="226"/>
    </location>
</feature>
<protein>
    <recommendedName>
        <fullName evidence="4">C2H2-type domain-containing protein</fullName>
    </recommendedName>
</protein>
<comment type="caution">
    <text evidence="2">The sequence shown here is derived from an EMBL/GenBank/DDBJ whole genome shotgun (WGS) entry which is preliminary data.</text>
</comment>
<evidence type="ECO:0000313" key="2">
    <source>
        <dbReference type="EMBL" id="KAK0739399.1"/>
    </source>
</evidence>
<organism evidence="2 3">
    <name type="scientific">Apiosordaria backusii</name>
    <dbReference type="NCBI Taxonomy" id="314023"/>
    <lineage>
        <taxon>Eukaryota</taxon>
        <taxon>Fungi</taxon>
        <taxon>Dikarya</taxon>
        <taxon>Ascomycota</taxon>
        <taxon>Pezizomycotina</taxon>
        <taxon>Sordariomycetes</taxon>
        <taxon>Sordariomycetidae</taxon>
        <taxon>Sordariales</taxon>
        <taxon>Lasiosphaeriaceae</taxon>
        <taxon>Apiosordaria</taxon>
    </lineage>
</organism>
<feature type="region of interest" description="Disordered" evidence="1">
    <location>
        <begin position="1"/>
        <end position="85"/>
    </location>
</feature>
<gene>
    <name evidence="2" type="ORF">B0T21DRAFT_409748</name>
</gene>
<dbReference type="PANTHER" id="PTHR38166">
    <property type="entry name" value="C2H2-TYPE DOMAIN-CONTAINING PROTEIN-RELATED"/>
    <property type="match status" value="1"/>
</dbReference>
<dbReference type="AlphaFoldDB" id="A0AA40EFA5"/>
<proteinExistence type="predicted"/>
<feature type="compositionally biased region" description="Acidic residues" evidence="1">
    <location>
        <begin position="191"/>
        <end position="202"/>
    </location>
</feature>
<evidence type="ECO:0008006" key="4">
    <source>
        <dbReference type="Google" id="ProtNLM"/>
    </source>
</evidence>
<feature type="compositionally biased region" description="Basic and acidic residues" evidence="1">
    <location>
        <begin position="33"/>
        <end position="48"/>
    </location>
</feature>
<accession>A0AA40EFA5</accession>